<comment type="caution">
    <text evidence="2">The sequence shown here is derived from an EMBL/GenBank/DDBJ whole genome shotgun (WGS) entry which is preliminary data.</text>
</comment>
<dbReference type="Proteomes" id="UP000554482">
    <property type="component" value="Unassembled WGS sequence"/>
</dbReference>
<dbReference type="OrthoDB" id="195089at2759"/>
<organism evidence="2 3">
    <name type="scientific">Thalictrum thalictroides</name>
    <name type="common">Rue-anemone</name>
    <name type="synonym">Anemone thalictroides</name>
    <dbReference type="NCBI Taxonomy" id="46969"/>
    <lineage>
        <taxon>Eukaryota</taxon>
        <taxon>Viridiplantae</taxon>
        <taxon>Streptophyta</taxon>
        <taxon>Embryophyta</taxon>
        <taxon>Tracheophyta</taxon>
        <taxon>Spermatophyta</taxon>
        <taxon>Magnoliopsida</taxon>
        <taxon>Ranunculales</taxon>
        <taxon>Ranunculaceae</taxon>
        <taxon>Thalictroideae</taxon>
        <taxon>Thalictrum</taxon>
    </lineage>
</organism>
<evidence type="ECO:0000313" key="2">
    <source>
        <dbReference type="EMBL" id="KAF5198143.1"/>
    </source>
</evidence>
<gene>
    <name evidence="2" type="ORF">FRX31_012273</name>
</gene>
<protein>
    <submittedName>
        <fullName evidence="2">Fanconi anemia group I-like protein</fullName>
    </submittedName>
</protein>
<feature type="domain" description="FANCI helical" evidence="1">
    <location>
        <begin position="28"/>
        <end position="95"/>
    </location>
</feature>
<dbReference type="EMBL" id="JABWDY010013678">
    <property type="protein sequence ID" value="KAF5198143.1"/>
    <property type="molecule type" value="Genomic_DNA"/>
</dbReference>
<keyword evidence="3" id="KW-1185">Reference proteome</keyword>
<accession>A0A7J6WME0</accession>
<dbReference type="GO" id="GO:0006281">
    <property type="term" value="P:DNA repair"/>
    <property type="evidence" value="ECO:0007669"/>
    <property type="project" value="InterPro"/>
</dbReference>
<feature type="non-terminal residue" evidence="2">
    <location>
        <position position="1"/>
    </location>
</feature>
<reference evidence="2 3" key="1">
    <citation type="submission" date="2020-06" db="EMBL/GenBank/DDBJ databases">
        <title>Transcriptomic and genomic resources for Thalictrum thalictroides and T. hernandezii: Facilitating candidate gene discovery in an emerging model plant lineage.</title>
        <authorList>
            <person name="Arias T."/>
            <person name="Riano-Pachon D.M."/>
            <person name="Di Stilio V.S."/>
        </authorList>
    </citation>
    <scope>NUCLEOTIDE SEQUENCE [LARGE SCALE GENOMIC DNA]</scope>
    <source>
        <strain evidence="3">cv. WT478/WT964</strain>
        <tissue evidence="2">Leaves</tissue>
    </source>
</reference>
<dbReference type="PANTHER" id="PTHR21818">
    <property type="entry name" value="BC025462 PROTEIN"/>
    <property type="match status" value="1"/>
</dbReference>
<dbReference type="PANTHER" id="PTHR21818:SF0">
    <property type="entry name" value="FANCONI ANEMIA GROUP I PROTEIN"/>
    <property type="match status" value="1"/>
</dbReference>
<evidence type="ECO:0000313" key="3">
    <source>
        <dbReference type="Proteomes" id="UP000554482"/>
    </source>
</evidence>
<proteinExistence type="predicted"/>
<evidence type="ECO:0000259" key="1">
    <source>
        <dbReference type="Pfam" id="PF14680"/>
    </source>
</evidence>
<name>A0A7J6WME0_THATH</name>
<dbReference type="InterPro" id="IPR029312">
    <property type="entry name" value="FANCI_HD2"/>
</dbReference>
<sequence>RQSFMRRVILQCIINDAEAFKECQFERADMLGQCEDSGLQSSEEEKASYLASLLSGIVEVFINVISTELEKAIDVKKVELEKELIEFIYVHDSLEMEAHTTKKGSSLKRVTPMANPHDVVDKADFENEVENYFNAGGEDDSERVSGNGDQNTKNIQLLLEKRPKPLLSELLDLSLCREMEVLSDIVLLLGNKLSCNIMNYNGAWAGRMCRNSNLETSKAAKSLVTLAIQLSSPPNALIAAQEMVSELLKVLGAEENDPVEISETYPVINHSAWNVVGSTLLHLVESVIAV</sequence>
<dbReference type="InterPro" id="IPR026171">
    <property type="entry name" value="FANCI"/>
</dbReference>
<dbReference type="AlphaFoldDB" id="A0A7J6WME0"/>
<dbReference type="Pfam" id="PF14680">
    <property type="entry name" value="FANCI_HD2"/>
    <property type="match status" value="1"/>
</dbReference>
<dbReference type="GO" id="GO:0070182">
    <property type="term" value="F:DNA polymerase binding"/>
    <property type="evidence" value="ECO:0007669"/>
    <property type="project" value="TreeGrafter"/>
</dbReference>